<dbReference type="SMART" id="SM00248">
    <property type="entry name" value="ANK"/>
    <property type="match status" value="16"/>
</dbReference>
<feature type="repeat" description="ANK" evidence="13">
    <location>
        <begin position="338"/>
        <end position="370"/>
    </location>
</feature>
<dbReference type="InterPro" id="IPR005821">
    <property type="entry name" value="Ion_trans_dom"/>
</dbReference>
<keyword evidence="8" id="KW-0406">Ion transport</keyword>
<protein>
    <submittedName>
        <fullName evidence="16">Transient receptor potential cation channel, subfamily A, member 1b</fullName>
    </submittedName>
</protein>
<feature type="repeat" description="ANK" evidence="13">
    <location>
        <begin position="305"/>
        <end position="337"/>
    </location>
</feature>
<dbReference type="PANTHER" id="PTHR47143">
    <property type="entry name" value="TRANSIENT RECEPTOR POTENTIAL CATION CHANNEL PROTEIN PAINLESS"/>
    <property type="match status" value="1"/>
</dbReference>
<feature type="repeat" description="ANK" evidence="13">
    <location>
        <begin position="94"/>
        <end position="126"/>
    </location>
</feature>
<evidence type="ECO:0000256" key="6">
    <source>
        <dbReference type="ARBA" id="ARBA00022989"/>
    </source>
</evidence>
<accession>A0A671XYY7</accession>
<evidence type="ECO:0000256" key="2">
    <source>
        <dbReference type="ARBA" id="ARBA00022448"/>
    </source>
</evidence>
<evidence type="ECO:0000256" key="3">
    <source>
        <dbReference type="ARBA" id="ARBA00022606"/>
    </source>
</evidence>
<evidence type="ECO:0000256" key="8">
    <source>
        <dbReference type="ARBA" id="ARBA00023065"/>
    </source>
</evidence>
<keyword evidence="9 14" id="KW-0472">Membrane</keyword>
<evidence type="ECO:0000256" key="13">
    <source>
        <dbReference type="PROSITE-ProRule" id="PRU00023"/>
    </source>
</evidence>
<dbReference type="Pfam" id="PF12796">
    <property type="entry name" value="Ank_2"/>
    <property type="match status" value="5"/>
</dbReference>
<name>A0A671XYY7_SPAAU</name>
<evidence type="ECO:0000256" key="5">
    <source>
        <dbReference type="ARBA" id="ARBA00022737"/>
    </source>
</evidence>
<dbReference type="Ensembl" id="ENSSAUT00010059273.1">
    <property type="protein sequence ID" value="ENSSAUP00010056423.1"/>
    <property type="gene ID" value="ENSSAUG00010021525.1"/>
</dbReference>
<evidence type="ECO:0000256" key="4">
    <source>
        <dbReference type="ARBA" id="ARBA00022692"/>
    </source>
</evidence>
<organism evidence="16 17">
    <name type="scientific">Sparus aurata</name>
    <name type="common">Gilthead sea bream</name>
    <dbReference type="NCBI Taxonomy" id="8175"/>
    <lineage>
        <taxon>Eukaryota</taxon>
        <taxon>Metazoa</taxon>
        <taxon>Chordata</taxon>
        <taxon>Craniata</taxon>
        <taxon>Vertebrata</taxon>
        <taxon>Euteleostomi</taxon>
        <taxon>Actinopterygii</taxon>
        <taxon>Neopterygii</taxon>
        <taxon>Teleostei</taxon>
        <taxon>Neoteleostei</taxon>
        <taxon>Acanthomorphata</taxon>
        <taxon>Eupercaria</taxon>
        <taxon>Spariformes</taxon>
        <taxon>Sparidae</taxon>
        <taxon>Sparus</taxon>
    </lineage>
</organism>
<dbReference type="Pfam" id="PF00023">
    <property type="entry name" value="Ank"/>
    <property type="match status" value="2"/>
</dbReference>
<comment type="catalytic activity">
    <reaction evidence="12">
        <text>Ca(2+)(in) = Ca(2+)(out)</text>
        <dbReference type="Rhea" id="RHEA:29671"/>
        <dbReference type="ChEBI" id="CHEBI:29108"/>
    </reaction>
</comment>
<feature type="repeat" description="ANK" evidence="13">
    <location>
        <begin position="235"/>
        <end position="267"/>
    </location>
</feature>
<keyword evidence="17" id="KW-1185">Reference proteome</keyword>
<evidence type="ECO:0000256" key="11">
    <source>
        <dbReference type="ARBA" id="ARBA00023303"/>
    </source>
</evidence>
<keyword evidence="4 14" id="KW-0812">Transmembrane</keyword>
<dbReference type="GO" id="GO:1902495">
    <property type="term" value="C:transmembrane transporter complex"/>
    <property type="evidence" value="ECO:0007669"/>
    <property type="project" value="TreeGrafter"/>
</dbReference>
<dbReference type="InterPro" id="IPR036770">
    <property type="entry name" value="Ankyrin_rpt-contain_sf"/>
</dbReference>
<dbReference type="InterPro" id="IPR002110">
    <property type="entry name" value="Ankyrin_rpt"/>
</dbReference>
<keyword evidence="3" id="KW-0716">Sensory transduction</keyword>
<evidence type="ECO:0000313" key="17">
    <source>
        <dbReference type="Proteomes" id="UP000472265"/>
    </source>
</evidence>
<feature type="repeat" description="ANK" evidence="13">
    <location>
        <begin position="546"/>
        <end position="578"/>
    </location>
</feature>
<evidence type="ECO:0000256" key="12">
    <source>
        <dbReference type="ARBA" id="ARBA00036634"/>
    </source>
</evidence>
<evidence type="ECO:0000313" key="16">
    <source>
        <dbReference type="Ensembl" id="ENSSAUP00010056423.1"/>
    </source>
</evidence>
<keyword evidence="11" id="KW-0407">Ion channel</keyword>
<keyword evidence="10" id="KW-0325">Glycoprotein</keyword>
<dbReference type="Pfam" id="PF00520">
    <property type="entry name" value="Ion_trans"/>
    <property type="match status" value="1"/>
</dbReference>
<reference evidence="16" key="3">
    <citation type="submission" date="2025-09" db="UniProtKB">
        <authorList>
            <consortium name="Ensembl"/>
        </authorList>
    </citation>
    <scope>IDENTIFICATION</scope>
</reference>
<dbReference type="AlphaFoldDB" id="A0A671XYY7"/>
<keyword evidence="5" id="KW-0677">Repeat</keyword>
<dbReference type="GO" id="GO:0005216">
    <property type="term" value="F:monoatomic ion channel activity"/>
    <property type="evidence" value="ECO:0007669"/>
    <property type="project" value="InterPro"/>
</dbReference>
<evidence type="ECO:0000256" key="10">
    <source>
        <dbReference type="ARBA" id="ARBA00023180"/>
    </source>
</evidence>
<dbReference type="Gene3D" id="1.25.40.20">
    <property type="entry name" value="Ankyrin repeat-containing domain"/>
    <property type="match status" value="4"/>
</dbReference>
<gene>
    <name evidence="16" type="primary">TRPA1</name>
    <name evidence="16" type="synonym">trpa1b</name>
</gene>
<feature type="domain" description="Ion transport" evidence="15">
    <location>
        <begin position="727"/>
        <end position="904"/>
    </location>
</feature>
<dbReference type="PROSITE" id="PS50088">
    <property type="entry name" value="ANK_REPEAT"/>
    <property type="match status" value="8"/>
</dbReference>
<dbReference type="PROSITE" id="PS50297">
    <property type="entry name" value="ANK_REP_REGION"/>
    <property type="match status" value="7"/>
</dbReference>
<feature type="transmembrane region" description="Helical" evidence="14">
    <location>
        <begin position="881"/>
        <end position="903"/>
    </location>
</feature>
<evidence type="ECO:0000256" key="1">
    <source>
        <dbReference type="ARBA" id="ARBA00004141"/>
    </source>
</evidence>
<dbReference type="PANTHER" id="PTHR47143:SF1">
    <property type="entry name" value="ION_TRANS DOMAIN-CONTAINING PROTEIN"/>
    <property type="match status" value="1"/>
</dbReference>
<reference evidence="16" key="2">
    <citation type="submission" date="2025-08" db="UniProtKB">
        <authorList>
            <consortium name="Ensembl"/>
        </authorList>
    </citation>
    <scope>IDENTIFICATION</scope>
</reference>
<feature type="repeat" description="ANK" evidence="13">
    <location>
        <begin position="268"/>
        <end position="290"/>
    </location>
</feature>
<evidence type="ECO:0000256" key="9">
    <source>
        <dbReference type="ARBA" id="ARBA00023136"/>
    </source>
</evidence>
<proteinExistence type="predicted"/>
<feature type="transmembrane region" description="Helical" evidence="14">
    <location>
        <begin position="816"/>
        <end position="838"/>
    </location>
</feature>
<evidence type="ECO:0000256" key="14">
    <source>
        <dbReference type="SAM" id="Phobius"/>
    </source>
</evidence>
<feature type="repeat" description="ANK" evidence="13">
    <location>
        <begin position="161"/>
        <end position="193"/>
    </location>
</feature>
<keyword evidence="2" id="KW-0813">Transport</keyword>
<dbReference type="PRINTS" id="PR01415">
    <property type="entry name" value="ANKYRIN"/>
</dbReference>
<keyword evidence="6 14" id="KW-1133">Transmembrane helix</keyword>
<dbReference type="SUPFAM" id="SSF48403">
    <property type="entry name" value="Ankyrin repeat"/>
    <property type="match status" value="2"/>
</dbReference>
<feature type="repeat" description="ANK" evidence="13">
    <location>
        <begin position="480"/>
        <end position="505"/>
    </location>
</feature>
<dbReference type="Proteomes" id="UP000472265">
    <property type="component" value="Chromosome 19"/>
</dbReference>
<dbReference type="InterPro" id="IPR052076">
    <property type="entry name" value="TRP_cation_channel"/>
</dbReference>
<evidence type="ECO:0000256" key="7">
    <source>
        <dbReference type="ARBA" id="ARBA00023043"/>
    </source>
</evidence>
<feature type="transmembrane region" description="Helical" evidence="14">
    <location>
        <begin position="693"/>
        <end position="712"/>
    </location>
</feature>
<feature type="transmembrane region" description="Helical" evidence="14">
    <location>
        <begin position="755"/>
        <end position="772"/>
    </location>
</feature>
<dbReference type="GeneTree" id="ENSGT00940000156118"/>
<evidence type="ECO:0000259" key="15">
    <source>
        <dbReference type="Pfam" id="PF00520"/>
    </source>
</evidence>
<comment type="subcellular location">
    <subcellularLocation>
        <location evidence="1">Membrane</location>
        <topology evidence="1">Multi-pass membrane protein</topology>
    </subcellularLocation>
</comment>
<reference evidence="16" key="1">
    <citation type="submission" date="2021-04" db="EMBL/GenBank/DDBJ databases">
        <authorList>
            <consortium name="Wellcome Sanger Institute Data Sharing"/>
        </authorList>
    </citation>
    <scope>NUCLEOTIDE SEQUENCE [LARGE SCALE GENOMIC DNA]</scope>
</reference>
<sequence>MNFSREVTRQTSCYTYVIEDEDPALASINVFELAEKGDLALLENLVKKSPEVLSERDECGASPLHHAAAGGYITVIQFITTVKDPQGLNCCDEQGNAPLHWAVESNKEESCRTLLDLGADPNLLNTALMSPLHLAVSLGHNNLVELLLSYSTTDANLQGDLGNTPVILACSINNFEALSILIKHGARLCKQNKLGHFPIHAAAFAGAKKAMEVILKNGEELGHQIEQHINYLDKSRSSPLHLAVRGGNIEAIRFCIANGARIDQQQNDKSTPLHLACTQGATEVVKLMLSSFGQVGDIINLTDGANQTPLHRATIFDHTELAEYLISLGADLNCIDCKGNSPLLLATSCGAWRTVTLLLSKGANVNVRDRCGCNFLHLAILQPKGLKNITEEVLQHNSVKALLNCEDNEGCTPLHYACRLGIHDSVKNMLGLSGQVGLACKSKDKKSALHFAAQYGRINTCQRLLETITDSRLLNEGDERGLTPLHLASKEGHTKVVQLLLRKGALFHCDYKGWSCLHHAASEGYTQTMDILLSANPKLLDKTDEDGNSALHVAAREGHTAAVKLLMNRGAELSLNKTETSFLHEAVQNGRKDVVNAVIDSDRCAEALSLFIPGSTQRCPIMDMIEYLPETYKVATGKKKNMCIIKMIAQQLAIFLLLLVQAMVYYNRIELLNHPVCKKYLAMKWLAYGSKAHLLNMFLYLLGLLPLTYLIVTMRPTMNITEAGEHNITMVPVSFPEVQMTRWNYFKDYTNQNDWFSAILSLLFVIPLIINAEGSLHWQAGAVAVLQSWVGFLFYLQRFEGIGIYVVMFWEIMNTLVRIVMLFIFLMLAFSLAFYALMLNQEEFKTVPLSIMQTFVMMVGELNYQNNFLDAYLKQELSFSVLTYVIFANFVLCMPILLVNLMVSVNRECEVPMAENRNFCPQIDLHTSLEDKLPYWFVKRVDKDSITIYPNRKCSRVCLSTKQTQCATFIYLCSSCHLNEVSHWDSRADVFLFRMKEMASSLEKQHSLLKLIIQKMEITSEADEYDGPVNVRGRMWPSLSQRSHRGQTLSRWVPLMKAIESKRK</sequence>
<feature type="transmembrane region" description="Helical" evidence="14">
    <location>
        <begin position="648"/>
        <end position="666"/>
    </location>
</feature>
<keyword evidence="7 13" id="KW-0040">ANK repeat</keyword>